<dbReference type="InterPro" id="IPR030932">
    <property type="entry name" value="PFTS_polysacc"/>
</dbReference>
<keyword evidence="1" id="KW-0472">Membrane</keyword>
<dbReference type="EMBL" id="MGDE01000030">
    <property type="protein sequence ID" value="OGL47546.1"/>
    <property type="molecule type" value="Genomic_DNA"/>
</dbReference>
<organism evidence="2 3">
    <name type="scientific">Candidatus Schekmanbacteria bacterium RBG_16_38_10</name>
    <dbReference type="NCBI Taxonomy" id="1817879"/>
    <lineage>
        <taxon>Bacteria</taxon>
        <taxon>Candidatus Schekmaniibacteriota</taxon>
    </lineage>
</organism>
<keyword evidence="1" id="KW-1133">Transmembrane helix</keyword>
<dbReference type="AlphaFoldDB" id="A0A1F7S164"/>
<gene>
    <name evidence="2" type="ORF">A2W05_03280</name>
</gene>
<accession>A0A1F7S164</accession>
<feature type="transmembrane region" description="Helical" evidence="1">
    <location>
        <begin position="6"/>
        <end position="25"/>
    </location>
</feature>
<evidence type="ECO:0000313" key="2">
    <source>
        <dbReference type="EMBL" id="OGL47546.1"/>
    </source>
</evidence>
<reference evidence="2 3" key="1">
    <citation type="journal article" date="2016" name="Nat. Commun.">
        <title>Thousands of microbial genomes shed light on interconnected biogeochemical processes in an aquifer system.</title>
        <authorList>
            <person name="Anantharaman K."/>
            <person name="Brown C.T."/>
            <person name="Hug L.A."/>
            <person name="Sharon I."/>
            <person name="Castelle C.J."/>
            <person name="Probst A.J."/>
            <person name="Thomas B.C."/>
            <person name="Singh A."/>
            <person name="Wilkins M.J."/>
            <person name="Karaoz U."/>
            <person name="Brodie E.L."/>
            <person name="Williams K.H."/>
            <person name="Hubbard S.S."/>
            <person name="Banfield J.F."/>
        </authorList>
    </citation>
    <scope>NUCLEOTIDE SEQUENCE [LARGE SCALE GENOMIC DNA]</scope>
</reference>
<dbReference type="NCBIfam" id="TIGR04417">
    <property type="entry name" value="PFTS_polysacc"/>
    <property type="match status" value="1"/>
</dbReference>
<protein>
    <submittedName>
        <fullName evidence="2">Uncharacterized protein</fullName>
    </submittedName>
</protein>
<keyword evidence="1" id="KW-0812">Transmembrane</keyword>
<sequence length="629" mass="73852">MGRRVFLVTKVHFINFPLLFLLSFMGKVKTLKMWLPGFYPFKKKIELIQFDDYWNWEECMVMRADAVKVWEDILLNFPESKWNIHIKDSEINMVKKAKQDIQREFENMFFLMKIADHYKKSQSVYIIDSLYFSFIKSIIIKKEISLYSRFYCLSLINIMFDILLLNLCIYFIALKLIAQLIYGLVNRKDKKHNLQSIKYIWAGISPRELSVNKERNSFSWIIDDNFVHKEDVLFLLPRPDFQMKDFSEDEAKKAGLLTISYANLACFSTSRILLLSLLRILRTSIIFPKFNLIKLAKTGYALQIMKWLPVMECIQPKAYINSFSNLGCEDPAIIYFQKIGIKTIMWAYGTNSYLFTTANERCDFRSIIYCNILSSTFIAWNNHFKEFIDSHTQDNLETVFIGPLMCGDESVHGTSRDVIYKTIGVSSARHNKNLKYVAVFDAPPVSRVFKGFESVYPDSNSEEYNCAFIKDVFRLLTDFENICLLYKPKRSLTSGKFSYNNELGEMLERMSKSPRVKILDYNINPWVPIASADISINLPFESPFIAYLHYGKPALFHDPMDIVFHHRYQGVTDLITHNYEELKSKVNYWLFENERVHLDIISESKYKDFVGLDPLTRSSEKFRKYLACL</sequence>
<evidence type="ECO:0000256" key="1">
    <source>
        <dbReference type="SAM" id="Phobius"/>
    </source>
</evidence>
<feature type="transmembrane region" description="Helical" evidence="1">
    <location>
        <begin position="150"/>
        <end position="173"/>
    </location>
</feature>
<proteinExistence type="predicted"/>
<name>A0A1F7S164_9BACT</name>
<evidence type="ECO:0000313" key="3">
    <source>
        <dbReference type="Proteomes" id="UP000178797"/>
    </source>
</evidence>
<dbReference type="Proteomes" id="UP000178797">
    <property type="component" value="Unassembled WGS sequence"/>
</dbReference>
<comment type="caution">
    <text evidence="2">The sequence shown here is derived from an EMBL/GenBank/DDBJ whole genome shotgun (WGS) entry which is preliminary data.</text>
</comment>